<evidence type="ECO:0000313" key="11">
    <source>
        <dbReference type="EnsemblMetazoa" id="MDOA010536-PB"/>
    </source>
</evidence>
<reference evidence="13" key="3">
    <citation type="submission" date="2025-04" db="UniProtKB">
        <authorList>
            <consortium name="RefSeq"/>
        </authorList>
    </citation>
    <scope>IDENTIFICATION</scope>
</reference>
<dbReference type="GeneID" id="101890758"/>
<dbReference type="PRINTS" id="PR00385">
    <property type="entry name" value="P450"/>
</dbReference>
<evidence type="ECO:0000256" key="4">
    <source>
        <dbReference type="ARBA" id="ARBA00022723"/>
    </source>
</evidence>
<keyword evidence="6 8" id="KW-0408">Iron</keyword>
<dbReference type="InterPro" id="IPR050479">
    <property type="entry name" value="CYP11_CYP27_families"/>
</dbReference>
<reference evidence="10 13" key="1">
    <citation type="journal article" date="1998" name="Arch. Biochem. Biophys.">
        <title>CYP12A1, a mitochondrial cytochrome P450 from the house fly.</title>
        <authorList>
            <person name="Guzov V.M."/>
            <person name="Unnithan G.C."/>
            <person name="Chernogolov A.A."/>
            <person name="Feyereisen R."/>
        </authorList>
    </citation>
    <scope>NUCLEOTIDE SEQUENCE</scope>
    <source>
        <strain evidence="10">Rutgers</strain>
    </source>
</reference>
<evidence type="ECO:0000313" key="12">
    <source>
        <dbReference type="Proteomes" id="UP001652621"/>
    </source>
</evidence>
<dbReference type="AlphaFoldDB" id="O18556"/>
<reference evidence="11" key="2">
    <citation type="submission" date="2021-01" db="UniProtKB">
        <authorList>
            <consortium name="EnsemblMetazoa"/>
        </authorList>
    </citation>
    <scope>IDENTIFICATION</scope>
    <source>
        <strain evidence="11">Aabys</strain>
    </source>
</reference>
<proteinExistence type="evidence at transcript level"/>
<evidence type="ECO:0000313" key="10">
    <source>
        <dbReference type="EMBL" id="AAC98526.1"/>
    </source>
</evidence>
<comment type="cofactor">
    <cofactor evidence="1 8">
        <name>heme</name>
        <dbReference type="ChEBI" id="CHEBI:30413"/>
    </cofactor>
</comment>
<dbReference type="InterPro" id="IPR017972">
    <property type="entry name" value="Cyt_P450_CS"/>
</dbReference>
<keyword evidence="3 8" id="KW-0349">Heme</keyword>
<evidence type="ECO:0000256" key="5">
    <source>
        <dbReference type="ARBA" id="ARBA00023002"/>
    </source>
</evidence>
<dbReference type="CTD" id="101890758"/>
<dbReference type="Proteomes" id="UP001652621">
    <property type="component" value="Unplaced"/>
</dbReference>
<dbReference type="GO" id="GO:0004497">
    <property type="term" value="F:monooxygenase activity"/>
    <property type="evidence" value="ECO:0007669"/>
    <property type="project" value="UniProtKB-KW"/>
</dbReference>
<keyword evidence="12" id="KW-1185">Reference proteome</keyword>
<dbReference type="GO" id="GO:0020037">
    <property type="term" value="F:heme binding"/>
    <property type="evidence" value="ECO:0007669"/>
    <property type="project" value="InterPro"/>
</dbReference>
<dbReference type="VEuPathDB" id="VectorBase:MDOA010536"/>
<gene>
    <name evidence="10 13" type="primary">CYP12A1</name>
    <name evidence="11" type="synonym">101890758</name>
</gene>
<dbReference type="CDD" id="cd11054">
    <property type="entry name" value="CYP24A1-like"/>
    <property type="match status" value="1"/>
</dbReference>
<dbReference type="KEGG" id="mde:101890758"/>
<evidence type="ECO:0000256" key="8">
    <source>
        <dbReference type="PIRSR" id="PIRSR602401-1"/>
    </source>
</evidence>
<dbReference type="Gene3D" id="1.10.630.10">
    <property type="entry name" value="Cytochrome P450"/>
    <property type="match status" value="1"/>
</dbReference>
<dbReference type="EnsemblMetazoa" id="MDOA010536-RB">
    <property type="protein sequence ID" value="MDOA010536-PB"/>
    <property type="gene ID" value="MDOA010536"/>
</dbReference>
<dbReference type="SUPFAM" id="SSF48264">
    <property type="entry name" value="Cytochrome P450"/>
    <property type="match status" value="1"/>
</dbReference>
<evidence type="ECO:0000256" key="6">
    <source>
        <dbReference type="ARBA" id="ARBA00023004"/>
    </source>
</evidence>
<dbReference type="GO" id="GO:0005506">
    <property type="term" value="F:iron ion binding"/>
    <property type="evidence" value="ECO:0007669"/>
    <property type="project" value="InterPro"/>
</dbReference>
<dbReference type="PANTHER" id="PTHR24279:SF120">
    <property type="entry name" value="CYTOCHROME P450"/>
    <property type="match status" value="1"/>
</dbReference>
<dbReference type="InterPro" id="IPR001128">
    <property type="entry name" value="Cyt_P450"/>
</dbReference>
<keyword evidence="5 9" id="KW-0560">Oxidoreductase</keyword>
<dbReference type="PRINTS" id="PR00463">
    <property type="entry name" value="EP450I"/>
</dbReference>
<dbReference type="FunFam" id="1.10.630.10:FF:000006">
    <property type="entry name" value="Cytochrome P450 302a1, mitochondrial"/>
    <property type="match status" value="1"/>
</dbReference>
<dbReference type="InterPro" id="IPR036396">
    <property type="entry name" value="Cyt_P450_sf"/>
</dbReference>
<evidence type="ECO:0000256" key="3">
    <source>
        <dbReference type="ARBA" id="ARBA00022617"/>
    </source>
</evidence>
<evidence type="ECO:0000313" key="13">
    <source>
        <dbReference type="RefSeq" id="NP_001273834.1"/>
    </source>
</evidence>
<dbReference type="InterPro" id="IPR002401">
    <property type="entry name" value="Cyt_P450_E_grp-I"/>
</dbReference>
<dbReference type="OrthoDB" id="3945418at2759"/>
<keyword evidence="7 9" id="KW-0503">Monooxygenase</keyword>
<dbReference type="PROSITE" id="PS00086">
    <property type="entry name" value="CYTOCHROME_P450"/>
    <property type="match status" value="1"/>
</dbReference>
<evidence type="ECO:0000256" key="2">
    <source>
        <dbReference type="ARBA" id="ARBA00010617"/>
    </source>
</evidence>
<organism evidence="10">
    <name type="scientific">Musca domestica</name>
    <name type="common">House fly</name>
    <dbReference type="NCBI Taxonomy" id="7370"/>
    <lineage>
        <taxon>Eukaryota</taxon>
        <taxon>Metazoa</taxon>
        <taxon>Ecdysozoa</taxon>
        <taxon>Arthropoda</taxon>
        <taxon>Hexapoda</taxon>
        <taxon>Insecta</taxon>
        <taxon>Pterygota</taxon>
        <taxon>Neoptera</taxon>
        <taxon>Endopterygota</taxon>
        <taxon>Diptera</taxon>
        <taxon>Brachycera</taxon>
        <taxon>Muscomorpha</taxon>
        <taxon>Muscoidea</taxon>
        <taxon>Muscidae</taxon>
        <taxon>Musca</taxon>
    </lineage>
</organism>
<dbReference type="STRING" id="7370.O18556"/>
<evidence type="ECO:0000256" key="1">
    <source>
        <dbReference type="ARBA" id="ARBA00001971"/>
    </source>
</evidence>
<dbReference type="GO" id="GO:0016705">
    <property type="term" value="F:oxidoreductase activity, acting on paired donors, with incorporation or reduction of molecular oxygen"/>
    <property type="evidence" value="ECO:0007669"/>
    <property type="project" value="InterPro"/>
</dbReference>
<name>O18556_MUSDO</name>
<sequence>MIKYKQYSRAIVALRQRGAQQYSTNVTNASQPDVKATTTTTISPEWQEAKPFEEMPSMNSWPIIKNMLPWGKYGKMEPTQFLMALRDDMGPIVRTAAFMGRPPTVITHNPHDFEMVFRNEGIWPIRPGGDAQMYHRTVLREDFFQGVTGLVSVNGEKWGNFRSTVNPVLMQPKNVRLYLNKMAQVNDEFMARIRQIRDPETLEVPASFQEEMNRWTLESVSVVALDKQLGLITTNRDNPDLKKLIGLLNDFFELGQKIEFGLPFWKYIKTPTFKLFMKTLDGLLEIGNKYVNEAIDRLEAERQSGVPEKPENEKSVLEKLIKIDRKIATVMAIDMILAGVDTTSTTFTALLLCLAKNPEKQEKLREEIRQILPRKDSQFEPSSLNHIPYTRACIKEALRMYPLTLGNARILANDTVLSGYRVPKGTLVSMISTGLLQDDNHYTKAKEYLPERWMRPTKEETEDSATCPHALKASSPFIYLPFGFGPRSCVGRRIVEMELELGIARLVRNFRIEFNYPTENAFKFKLINVPNIPLKFKFTDVEN</sequence>
<protein>
    <submittedName>
        <fullName evidence="10 11">Cytochrome P450</fullName>
    </submittedName>
    <submittedName>
        <fullName evidence="13">Uncharacterized protein LOC101890758</fullName>
    </submittedName>
</protein>
<comment type="similarity">
    <text evidence="2 9">Belongs to the cytochrome P450 family.</text>
</comment>
<feature type="binding site" description="axial binding residue" evidence="8">
    <location>
        <position position="489"/>
    </location>
    <ligand>
        <name>heme</name>
        <dbReference type="ChEBI" id="CHEBI:30413"/>
    </ligand>
    <ligandPart>
        <name>Fe</name>
        <dbReference type="ChEBI" id="CHEBI:18248"/>
    </ligandPart>
</feature>
<dbReference type="RefSeq" id="NP_001273834.1">
    <property type="nucleotide sequence ID" value="NM_001286905.1"/>
</dbReference>
<dbReference type="PANTHER" id="PTHR24279">
    <property type="entry name" value="CYTOCHROME P450"/>
    <property type="match status" value="1"/>
</dbReference>
<accession>O18556</accession>
<keyword evidence="4 8" id="KW-0479">Metal-binding</keyword>
<dbReference type="EMBL" id="U86618">
    <property type="protein sequence ID" value="AAC98526.1"/>
    <property type="molecule type" value="mRNA"/>
</dbReference>
<dbReference type="VEuPathDB" id="VectorBase:MDOMA2_010973"/>
<evidence type="ECO:0000256" key="7">
    <source>
        <dbReference type="ARBA" id="ARBA00023033"/>
    </source>
</evidence>
<evidence type="ECO:0000256" key="9">
    <source>
        <dbReference type="RuleBase" id="RU000461"/>
    </source>
</evidence>
<dbReference type="Pfam" id="PF00067">
    <property type="entry name" value="p450"/>
    <property type="match status" value="1"/>
</dbReference>